<accession>A0AAV4BBC5</accession>
<gene>
    <name evidence="2" type="ORF">PoB_004297800</name>
</gene>
<comment type="caution">
    <text evidence="2">The sequence shown here is derived from an EMBL/GenBank/DDBJ whole genome shotgun (WGS) entry which is preliminary data.</text>
</comment>
<name>A0AAV4BBC5_9GAST</name>
<evidence type="ECO:0000313" key="2">
    <source>
        <dbReference type="EMBL" id="GFO16473.1"/>
    </source>
</evidence>
<feature type="region of interest" description="Disordered" evidence="1">
    <location>
        <begin position="59"/>
        <end position="96"/>
    </location>
</feature>
<organism evidence="2 3">
    <name type="scientific">Plakobranchus ocellatus</name>
    <dbReference type="NCBI Taxonomy" id="259542"/>
    <lineage>
        <taxon>Eukaryota</taxon>
        <taxon>Metazoa</taxon>
        <taxon>Spiralia</taxon>
        <taxon>Lophotrochozoa</taxon>
        <taxon>Mollusca</taxon>
        <taxon>Gastropoda</taxon>
        <taxon>Heterobranchia</taxon>
        <taxon>Euthyneura</taxon>
        <taxon>Panpulmonata</taxon>
        <taxon>Sacoglossa</taxon>
        <taxon>Placobranchoidea</taxon>
        <taxon>Plakobranchidae</taxon>
        <taxon>Plakobranchus</taxon>
    </lineage>
</organism>
<keyword evidence="3" id="KW-1185">Reference proteome</keyword>
<reference evidence="2 3" key="1">
    <citation type="journal article" date="2021" name="Elife">
        <title>Chloroplast acquisition without the gene transfer in kleptoplastic sea slugs, Plakobranchus ocellatus.</title>
        <authorList>
            <person name="Maeda T."/>
            <person name="Takahashi S."/>
            <person name="Yoshida T."/>
            <person name="Shimamura S."/>
            <person name="Takaki Y."/>
            <person name="Nagai Y."/>
            <person name="Toyoda A."/>
            <person name="Suzuki Y."/>
            <person name="Arimoto A."/>
            <person name="Ishii H."/>
            <person name="Satoh N."/>
            <person name="Nishiyama T."/>
            <person name="Hasebe M."/>
            <person name="Maruyama T."/>
            <person name="Minagawa J."/>
            <person name="Obokata J."/>
            <person name="Shigenobu S."/>
        </authorList>
    </citation>
    <scope>NUCLEOTIDE SEQUENCE [LARGE SCALE GENOMIC DNA]</scope>
</reference>
<dbReference type="EMBL" id="BLXT01004673">
    <property type="protein sequence ID" value="GFO16473.1"/>
    <property type="molecule type" value="Genomic_DNA"/>
</dbReference>
<evidence type="ECO:0000313" key="3">
    <source>
        <dbReference type="Proteomes" id="UP000735302"/>
    </source>
</evidence>
<dbReference type="AlphaFoldDB" id="A0AAV4BBC5"/>
<dbReference type="Proteomes" id="UP000735302">
    <property type="component" value="Unassembled WGS sequence"/>
</dbReference>
<sequence length="96" mass="10636">MHFVSNVPLGDKINERRTSLSYLPEVAGLPRWPKYLLSPSDPVFPTADRSVVPAKRARLQGRRQQMMMGSAKEASGQLRRSSHFKTLGGSGNDLAQ</sequence>
<protein>
    <submittedName>
        <fullName evidence="2">Uncharacterized protein</fullName>
    </submittedName>
</protein>
<proteinExistence type="predicted"/>
<evidence type="ECO:0000256" key="1">
    <source>
        <dbReference type="SAM" id="MobiDB-lite"/>
    </source>
</evidence>